<proteinExistence type="predicted"/>
<accession>A0AAD4T747</accession>
<evidence type="ECO:0000256" key="1">
    <source>
        <dbReference type="SAM" id="SignalP"/>
    </source>
</evidence>
<gene>
    <name evidence="2" type="ORF">MKW98_021149</name>
</gene>
<feature type="chain" id="PRO_5041947944" evidence="1">
    <location>
        <begin position="31"/>
        <end position="88"/>
    </location>
</feature>
<evidence type="ECO:0000313" key="3">
    <source>
        <dbReference type="Proteomes" id="UP001202328"/>
    </source>
</evidence>
<name>A0AAD4T747_9MAGN</name>
<protein>
    <submittedName>
        <fullName evidence="2">Uncharacterized protein</fullName>
    </submittedName>
</protein>
<reference evidence="2" key="1">
    <citation type="submission" date="2022-04" db="EMBL/GenBank/DDBJ databases">
        <title>A functionally conserved STORR gene fusion in Papaver species that diverged 16.8 million years ago.</title>
        <authorList>
            <person name="Catania T."/>
        </authorList>
    </citation>
    <scope>NUCLEOTIDE SEQUENCE</scope>
    <source>
        <strain evidence="2">S-188037</strain>
    </source>
</reference>
<feature type="signal peptide" evidence="1">
    <location>
        <begin position="1"/>
        <end position="30"/>
    </location>
</feature>
<evidence type="ECO:0000313" key="2">
    <source>
        <dbReference type="EMBL" id="KAI3944691.1"/>
    </source>
</evidence>
<dbReference type="Proteomes" id="UP001202328">
    <property type="component" value="Unassembled WGS sequence"/>
</dbReference>
<dbReference type="EMBL" id="JAJJMB010004025">
    <property type="protein sequence ID" value="KAI3944691.1"/>
    <property type="molecule type" value="Genomic_DNA"/>
</dbReference>
<organism evidence="2 3">
    <name type="scientific">Papaver atlanticum</name>
    <dbReference type="NCBI Taxonomy" id="357466"/>
    <lineage>
        <taxon>Eukaryota</taxon>
        <taxon>Viridiplantae</taxon>
        <taxon>Streptophyta</taxon>
        <taxon>Embryophyta</taxon>
        <taxon>Tracheophyta</taxon>
        <taxon>Spermatophyta</taxon>
        <taxon>Magnoliopsida</taxon>
        <taxon>Ranunculales</taxon>
        <taxon>Papaveraceae</taxon>
        <taxon>Papaveroideae</taxon>
        <taxon>Papaver</taxon>
    </lineage>
</organism>
<keyword evidence="1" id="KW-0732">Signal</keyword>
<keyword evidence="3" id="KW-1185">Reference proteome</keyword>
<sequence>MKMGISRTKLAVALILSLLLIGGFYSKAAGRIYVGAAGTTEVIEGFCDREHKCSTDDECNSRCISQGYSRGICVKPIGSYCCCLRDRV</sequence>
<comment type="caution">
    <text evidence="2">The sequence shown here is derived from an EMBL/GenBank/DDBJ whole genome shotgun (WGS) entry which is preliminary data.</text>
</comment>
<dbReference type="AlphaFoldDB" id="A0AAD4T747"/>